<evidence type="ECO:0000256" key="4">
    <source>
        <dbReference type="ARBA" id="ARBA00022917"/>
    </source>
</evidence>
<protein>
    <submittedName>
        <fullName evidence="7">Tryptophan--tRNA ligase</fullName>
    </submittedName>
</protein>
<keyword evidence="2" id="KW-0547">Nucleotide-binding</keyword>
<dbReference type="Proteomes" id="UP000305511">
    <property type="component" value="Unassembled WGS sequence"/>
</dbReference>
<dbReference type="InterPro" id="IPR002305">
    <property type="entry name" value="aa-tRNA-synth_Ic"/>
</dbReference>
<dbReference type="Pfam" id="PF00579">
    <property type="entry name" value="tRNA-synt_1b"/>
    <property type="match status" value="1"/>
</dbReference>
<keyword evidence="5" id="KW-0030">Aminoacyl-tRNA synthetase</keyword>
<dbReference type="SUPFAM" id="SSF52374">
    <property type="entry name" value="Nucleotidylyl transferase"/>
    <property type="match status" value="1"/>
</dbReference>
<gene>
    <name evidence="7" type="ORF">EY666_17080</name>
    <name evidence="6" type="ORF">EY666_17100</name>
</gene>
<keyword evidence="3" id="KW-0067">ATP-binding</keyword>
<dbReference type="InterPro" id="IPR001412">
    <property type="entry name" value="aa-tRNA-synth_I_CS"/>
</dbReference>
<evidence type="ECO:0000256" key="2">
    <source>
        <dbReference type="ARBA" id="ARBA00022741"/>
    </source>
</evidence>
<dbReference type="PROSITE" id="PS00178">
    <property type="entry name" value="AA_TRNA_LIGASE_I"/>
    <property type="match status" value="1"/>
</dbReference>
<feature type="non-terminal residue" evidence="7">
    <location>
        <position position="37"/>
    </location>
</feature>
<evidence type="ECO:0000313" key="8">
    <source>
        <dbReference type="Proteomes" id="UP000305511"/>
    </source>
</evidence>
<dbReference type="EMBL" id="SIYF01000545">
    <property type="protein sequence ID" value="TKK64135.1"/>
    <property type="molecule type" value="Genomic_DNA"/>
</dbReference>
<evidence type="ECO:0000256" key="3">
    <source>
        <dbReference type="ARBA" id="ARBA00022840"/>
    </source>
</evidence>
<accession>A0A4U3KPG2</accession>
<comment type="caution">
    <text evidence="7">The sequence shown here is derived from an EMBL/GenBank/DDBJ whole genome shotgun (WGS) entry which is preliminary data.</text>
</comment>
<dbReference type="GO" id="GO:0005524">
    <property type="term" value="F:ATP binding"/>
    <property type="evidence" value="ECO:0007669"/>
    <property type="project" value="UniProtKB-KW"/>
</dbReference>
<keyword evidence="4" id="KW-0648">Protein biosynthesis</keyword>
<dbReference type="Gene3D" id="3.40.50.620">
    <property type="entry name" value="HUPs"/>
    <property type="match status" value="1"/>
</dbReference>
<evidence type="ECO:0000256" key="5">
    <source>
        <dbReference type="ARBA" id="ARBA00023146"/>
    </source>
</evidence>
<evidence type="ECO:0000313" key="7">
    <source>
        <dbReference type="EMBL" id="TKK64135.1"/>
    </source>
</evidence>
<sequence length="37" mass="4206">MKTIFSGIQPSGTPTIGNYIGAMKQFIELQNEYNCYF</sequence>
<dbReference type="InterPro" id="IPR014729">
    <property type="entry name" value="Rossmann-like_a/b/a_fold"/>
</dbReference>
<dbReference type="EMBL" id="SIYF01000548">
    <property type="protein sequence ID" value="TKK64108.1"/>
    <property type="molecule type" value="Genomic_DNA"/>
</dbReference>
<proteinExistence type="predicted"/>
<evidence type="ECO:0000313" key="6">
    <source>
        <dbReference type="EMBL" id="TKK64108.1"/>
    </source>
</evidence>
<dbReference type="AlphaFoldDB" id="A0A4U3KPG2"/>
<dbReference type="GO" id="GO:0004812">
    <property type="term" value="F:aminoacyl-tRNA ligase activity"/>
    <property type="evidence" value="ECO:0007669"/>
    <property type="project" value="UniProtKB-KW"/>
</dbReference>
<evidence type="ECO:0000256" key="1">
    <source>
        <dbReference type="ARBA" id="ARBA00022598"/>
    </source>
</evidence>
<organism evidence="7 8">
    <name type="scientific">Enterococcus faecalis</name>
    <name type="common">Streptococcus faecalis</name>
    <dbReference type="NCBI Taxonomy" id="1351"/>
    <lineage>
        <taxon>Bacteria</taxon>
        <taxon>Bacillati</taxon>
        <taxon>Bacillota</taxon>
        <taxon>Bacilli</taxon>
        <taxon>Lactobacillales</taxon>
        <taxon>Enterococcaceae</taxon>
        <taxon>Enterococcus</taxon>
    </lineage>
</organism>
<dbReference type="GO" id="GO:0006418">
    <property type="term" value="P:tRNA aminoacylation for protein translation"/>
    <property type="evidence" value="ECO:0007669"/>
    <property type="project" value="InterPro"/>
</dbReference>
<name>A0A4U3KPG2_ENTFL</name>
<keyword evidence="1 7" id="KW-0436">Ligase</keyword>
<reference evidence="7 8" key="1">
    <citation type="submission" date="2019-02" db="EMBL/GenBank/DDBJ databases">
        <title>Bacteria dissemination in different level of health care in South Africa: the effectiveness of infections prevention and control.</title>
        <authorList>
            <person name="Shobo C."/>
            <person name="Amoako D.G."/>
            <person name="Allam M."/>
            <person name="Ismail A."/>
            <person name="Bester L.A."/>
            <person name="Essack S.Y."/>
        </authorList>
    </citation>
    <scope>NUCLEOTIDE SEQUENCE [LARGE SCALE GENOMIC DNA]</scope>
    <source>
        <strain evidence="7 8">2SIL2</strain>
    </source>
</reference>